<evidence type="ECO:0000313" key="3">
    <source>
        <dbReference type="EMBL" id="NDU42641.1"/>
    </source>
</evidence>
<dbReference type="Pfam" id="PF09723">
    <property type="entry name" value="Zn_ribbon_8"/>
    <property type="match status" value="1"/>
</dbReference>
<evidence type="ECO:0000256" key="1">
    <source>
        <dbReference type="SAM" id="MobiDB-lite"/>
    </source>
</evidence>
<sequence length="126" mass="14293">MNWQRSMVGRSFYAIPFRGRDRMPSYEYECNHCGKFTENRPLAQSGDPAVCPQCDQSAARVISPCRLSRASSNLRMAHQVNERSADNPSVTKKTQQSCGCGSSHGREKHQGYALPFSQRRPWMLSH</sequence>
<name>A0A845U9T0_9PROT</name>
<accession>A0A845U9T0</accession>
<gene>
    <name evidence="3" type="ORF">GL267_08305</name>
</gene>
<feature type="region of interest" description="Disordered" evidence="1">
    <location>
        <begin position="80"/>
        <end position="114"/>
    </location>
</feature>
<dbReference type="InterPro" id="IPR013429">
    <property type="entry name" value="Regulatory_FmdB_Zinc_ribbon"/>
</dbReference>
<comment type="caution">
    <text evidence="3">The sequence shown here is derived from an EMBL/GenBank/DDBJ whole genome shotgun (WGS) entry which is preliminary data.</text>
</comment>
<proteinExistence type="predicted"/>
<organism evidence="3">
    <name type="scientific">Acidithiobacillus ferrianus</name>
    <dbReference type="NCBI Taxonomy" id="2678518"/>
    <lineage>
        <taxon>Bacteria</taxon>
        <taxon>Pseudomonadati</taxon>
        <taxon>Pseudomonadota</taxon>
        <taxon>Acidithiobacillia</taxon>
        <taxon>Acidithiobacillales</taxon>
        <taxon>Acidithiobacillaceae</taxon>
        <taxon>Acidithiobacillus</taxon>
    </lineage>
</organism>
<feature type="domain" description="Putative regulatory protein FmdB zinc ribbon" evidence="2">
    <location>
        <begin position="23"/>
        <end position="63"/>
    </location>
</feature>
<dbReference type="AlphaFoldDB" id="A0A845U9T0"/>
<protein>
    <submittedName>
        <fullName evidence="3">Zinc ribbon domain-containing protein</fullName>
    </submittedName>
</protein>
<evidence type="ECO:0000259" key="2">
    <source>
        <dbReference type="SMART" id="SM00834"/>
    </source>
</evidence>
<dbReference type="NCBIfam" id="TIGR02605">
    <property type="entry name" value="CxxC_CxxC_SSSS"/>
    <property type="match status" value="1"/>
</dbReference>
<dbReference type="EMBL" id="WNJL01000034">
    <property type="protein sequence ID" value="NDU42641.1"/>
    <property type="molecule type" value="Genomic_DNA"/>
</dbReference>
<feature type="compositionally biased region" description="Polar residues" evidence="1">
    <location>
        <begin position="86"/>
        <end position="100"/>
    </location>
</feature>
<reference evidence="3" key="1">
    <citation type="submission" date="2019-11" db="EMBL/GenBank/DDBJ databases">
        <title>Acidithiobacillus ferrianus sp. nov.: a facultatively anaerobic and extremely acidophilic chemolithoautotroph.</title>
        <authorList>
            <person name="Norris P.R."/>
            <person name="Falagan C."/>
            <person name="Moya-Beltran A."/>
            <person name="Castro M."/>
            <person name="Quatrini R."/>
            <person name="Johnson D.B."/>
        </authorList>
    </citation>
    <scope>NUCLEOTIDE SEQUENCE [LARGE SCALE GENOMIC DNA]</scope>
    <source>
        <strain evidence="3">MG</strain>
    </source>
</reference>
<dbReference type="SMART" id="SM00834">
    <property type="entry name" value="CxxC_CXXC_SSSS"/>
    <property type="match status" value="1"/>
</dbReference>